<proteinExistence type="predicted"/>
<evidence type="ECO:0000313" key="1">
    <source>
        <dbReference type="EMBL" id="MBX56200.1"/>
    </source>
</evidence>
<sequence>MNFISFVNALRIQEMHTCIVHPSKLAGFLLYCLEDHITRLILVHLGKLGISTGQNYLFVLFGN</sequence>
<dbReference type="EMBL" id="GGEC01075716">
    <property type="protein sequence ID" value="MBX56200.1"/>
    <property type="molecule type" value="Transcribed_RNA"/>
</dbReference>
<accession>A0A2P2PN48</accession>
<organism evidence="1">
    <name type="scientific">Rhizophora mucronata</name>
    <name type="common">Asiatic mangrove</name>
    <dbReference type="NCBI Taxonomy" id="61149"/>
    <lineage>
        <taxon>Eukaryota</taxon>
        <taxon>Viridiplantae</taxon>
        <taxon>Streptophyta</taxon>
        <taxon>Embryophyta</taxon>
        <taxon>Tracheophyta</taxon>
        <taxon>Spermatophyta</taxon>
        <taxon>Magnoliopsida</taxon>
        <taxon>eudicotyledons</taxon>
        <taxon>Gunneridae</taxon>
        <taxon>Pentapetalae</taxon>
        <taxon>rosids</taxon>
        <taxon>fabids</taxon>
        <taxon>Malpighiales</taxon>
        <taxon>Rhizophoraceae</taxon>
        <taxon>Rhizophora</taxon>
    </lineage>
</organism>
<dbReference type="AlphaFoldDB" id="A0A2P2PN48"/>
<name>A0A2P2PN48_RHIMU</name>
<reference evidence="1" key="1">
    <citation type="submission" date="2018-02" db="EMBL/GenBank/DDBJ databases">
        <title>Rhizophora mucronata_Transcriptome.</title>
        <authorList>
            <person name="Meera S.P."/>
            <person name="Sreeshan A."/>
            <person name="Augustine A."/>
        </authorList>
    </citation>
    <scope>NUCLEOTIDE SEQUENCE</scope>
    <source>
        <tissue evidence="1">Leaf</tissue>
    </source>
</reference>
<protein>
    <submittedName>
        <fullName evidence="1">Uncharacterized protein</fullName>
    </submittedName>
</protein>